<evidence type="ECO:0000313" key="3">
    <source>
        <dbReference type="Proteomes" id="UP001374579"/>
    </source>
</evidence>
<dbReference type="AlphaFoldDB" id="A0AAN9AXL6"/>
<dbReference type="InterPro" id="IPR001283">
    <property type="entry name" value="CRISP-related"/>
</dbReference>
<dbReference type="SMART" id="SM00198">
    <property type="entry name" value="SCP"/>
    <property type="match status" value="1"/>
</dbReference>
<dbReference type="PRINTS" id="PR00837">
    <property type="entry name" value="V5TPXLIKE"/>
</dbReference>
<dbReference type="CDD" id="cd05382">
    <property type="entry name" value="CAP_GAPR1-like"/>
    <property type="match status" value="1"/>
</dbReference>
<feature type="domain" description="SCP" evidence="1">
    <location>
        <begin position="8"/>
        <end position="142"/>
    </location>
</feature>
<evidence type="ECO:0000313" key="2">
    <source>
        <dbReference type="EMBL" id="KAK7094904.1"/>
    </source>
</evidence>
<protein>
    <recommendedName>
        <fullName evidence="1">SCP domain-containing protein</fullName>
    </recommendedName>
</protein>
<comment type="caution">
    <text evidence="2">The sequence shown here is derived from an EMBL/GenBank/DDBJ whole genome shotgun (WGS) entry which is preliminary data.</text>
</comment>
<dbReference type="InterPro" id="IPR034113">
    <property type="entry name" value="SCP_GAPR1-like"/>
</dbReference>
<dbReference type="FunFam" id="3.40.33.10:FF:000010">
    <property type="entry name" value="Predicted protein"/>
    <property type="match status" value="1"/>
</dbReference>
<dbReference type="Proteomes" id="UP001374579">
    <property type="component" value="Unassembled WGS sequence"/>
</dbReference>
<gene>
    <name evidence="2" type="ORF">V1264_006389</name>
</gene>
<proteinExistence type="predicted"/>
<dbReference type="SUPFAM" id="SSF55797">
    <property type="entry name" value="PR-1-like"/>
    <property type="match status" value="1"/>
</dbReference>
<accession>A0AAN9AXL6</accession>
<dbReference type="InterPro" id="IPR035940">
    <property type="entry name" value="CAP_sf"/>
</dbReference>
<dbReference type="InterPro" id="IPR014044">
    <property type="entry name" value="CAP_dom"/>
</dbReference>
<dbReference type="Pfam" id="PF00188">
    <property type="entry name" value="CAP"/>
    <property type="match status" value="1"/>
</dbReference>
<reference evidence="2 3" key="1">
    <citation type="submission" date="2024-02" db="EMBL/GenBank/DDBJ databases">
        <title>Chromosome-scale genome assembly of the rough periwinkle Littorina saxatilis.</title>
        <authorList>
            <person name="De Jode A."/>
            <person name="Faria R."/>
            <person name="Formenti G."/>
            <person name="Sims Y."/>
            <person name="Smith T.P."/>
            <person name="Tracey A."/>
            <person name="Wood J.M.D."/>
            <person name="Zagrodzka Z.B."/>
            <person name="Johannesson K."/>
            <person name="Butlin R.K."/>
            <person name="Leder E.H."/>
        </authorList>
    </citation>
    <scope>NUCLEOTIDE SEQUENCE [LARGE SCALE GENOMIC DNA]</scope>
    <source>
        <strain evidence="2">Snail1</strain>
        <tissue evidence="2">Muscle</tissue>
    </source>
</reference>
<name>A0AAN9AXL6_9CAEN</name>
<dbReference type="PANTHER" id="PTHR10334">
    <property type="entry name" value="CYSTEINE-RICH SECRETORY PROTEIN-RELATED"/>
    <property type="match status" value="1"/>
</dbReference>
<dbReference type="EMBL" id="JBAMIC010000018">
    <property type="protein sequence ID" value="KAK7094904.1"/>
    <property type="molecule type" value="Genomic_DNA"/>
</dbReference>
<organism evidence="2 3">
    <name type="scientific">Littorina saxatilis</name>
    <dbReference type="NCBI Taxonomy" id="31220"/>
    <lineage>
        <taxon>Eukaryota</taxon>
        <taxon>Metazoa</taxon>
        <taxon>Spiralia</taxon>
        <taxon>Lophotrochozoa</taxon>
        <taxon>Mollusca</taxon>
        <taxon>Gastropoda</taxon>
        <taxon>Caenogastropoda</taxon>
        <taxon>Littorinimorpha</taxon>
        <taxon>Littorinoidea</taxon>
        <taxon>Littorinidae</taxon>
        <taxon>Littorina</taxon>
    </lineage>
</organism>
<keyword evidence="3" id="KW-1185">Reference proteome</keyword>
<dbReference type="Gene3D" id="3.40.33.10">
    <property type="entry name" value="CAP"/>
    <property type="match status" value="1"/>
</dbReference>
<sequence>MTTAEIETFRTDMLAAHNQCRVQHGSPELAECEDLHRSAQSWADTLADTGFLQYNEAAGVGESIVFVDVNGQRPCGQQVTDEWYRESRHYSFNQPRWRKETIHFTQLVWKTTTQMGVGVSRVRGQDRWVIVTHYRPQGNTNMPGDFKKNVQPPT</sequence>
<evidence type="ECO:0000259" key="1">
    <source>
        <dbReference type="SMART" id="SM00198"/>
    </source>
</evidence>